<keyword evidence="1" id="KW-0479">Metal-binding</keyword>
<dbReference type="Pfam" id="PF00622">
    <property type="entry name" value="SPRY"/>
    <property type="match status" value="1"/>
</dbReference>
<dbReference type="Gene3D" id="2.60.120.920">
    <property type="match status" value="1"/>
</dbReference>
<proteinExistence type="predicted"/>
<accession>A0AAD7RU34</accession>
<evidence type="ECO:0000259" key="4">
    <source>
        <dbReference type="PROSITE" id="PS50188"/>
    </source>
</evidence>
<dbReference type="InterPro" id="IPR001870">
    <property type="entry name" value="B30.2/SPRY"/>
</dbReference>
<dbReference type="SMART" id="SM00449">
    <property type="entry name" value="SPRY"/>
    <property type="match status" value="1"/>
</dbReference>
<dbReference type="PANTHER" id="PTHR25465:SF14">
    <property type="entry name" value="E3 UBIQUITIN-PROTEIN LIGASE TRIM65"/>
    <property type="match status" value="1"/>
</dbReference>
<organism evidence="5 6">
    <name type="scientific">Aldrovandia affinis</name>
    <dbReference type="NCBI Taxonomy" id="143900"/>
    <lineage>
        <taxon>Eukaryota</taxon>
        <taxon>Metazoa</taxon>
        <taxon>Chordata</taxon>
        <taxon>Craniata</taxon>
        <taxon>Vertebrata</taxon>
        <taxon>Euteleostomi</taxon>
        <taxon>Actinopterygii</taxon>
        <taxon>Neopterygii</taxon>
        <taxon>Teleostei</taxon>
        <taxon>Notacanthiformes</taxon>
        <taxon>Halosauridae</taxon>
        <taxon>Aldrovandia</taxon>
    </lineage>
</organism>
<gene>
    <name evidence="5" type="ORF">AAFF_G00109740</name>
</gene>
<evidence type="ECO:0000256" key="3">
    <source>
        <dbReference type="ARBA" id="ARBA00022833"/>
    </source>
</evidence>
<evidence type="ECO:0000256" key="1">
    <source>
        <dbReference type="ARBA" id="ARBA00022723"/>
    </source>
</evidence>
<keyword evidence="2" id="KW-0863">Zinc-finger</keyword>
<keyword evidence="6" id="KW-1185">Reference proteome</keyword>
<comment type="caution">
    <text evidence="5">The sequence shown here is derived from an EMBL/GenBank/DDBJ whole genome shotgun (WGS) entry which is preliminary data.</text>
</comment>
<evidence type="ECO:0000313" key="6">
    <source>
        <dbReference type="Proteomes" id="UP001221898"/>
    </source>
</evidence>
<dbReference type="InterPro" id="IPR051051">
    <property type="entry name" value="E3_ubiq-ligase_TRIM/RNF"/>
</dbReference>
<dbReference type="Proteomes" id="UP001221898">
    <property type="component" value="Unassembled WGS sequence"/>
</dbReference>
<dbReference type="InterPro" id="IPR003879">
    <property type="entry name" value="Butyrophylin_SPRY"/>
</dbReference>
<name>A0AAD7RU34_9TELE</name>
<protein>
    <recommendedName>
        <fullName evidence="4">B30.2/SPRY domain-containing protein</fullName>
    </recommendedName>
</protein>
<evidence type="ECO:0000256" key="2">
    <source>
        <dbReference type="ARBA" id="ARBA00022771"/>
    </source>
</evidence>
<dbReference type="InterPro" id="IPR043136">
    <property type="entry name" value="B30.2/SPRY_sf"/>
</dbReference>
<reference evidence="5" key="1">
    <citation type="journal article" date="2023" name="Science">
        <title>Genome structures resolve the early diversification of teleost fishes.</title>
        <authorList>
            <person name="Parey E."/>
            <person name="Louis A."/>
            <person name="Montfort J."/>
            <person name="Bouchez O."/>
            <person name="Roques C."/>
            <person name="Iampietro C."/>
            <person name="Lluch J."/>
            <person name="Castinel A."/>
            <person name="Donnadieu C."/>
            <person name="Desvignes T."/>
            <person name="Floi Bucao C."/>
            <person name="Jouanno E."/>
            <person name="Wen M."/>
            <person name="Mejri S."/>
            <person name="Dirks R."/>
            <person name="Jansen H."/>
            <person name="Henkel C."/>
            <person name="Chen W.J."/>
            <person name="Zahm M."/>
            <person name="Cabau C."/>
            <person name="Klopp C."/>
            <person name="Thompson A.W."/>
            <person name="Robinson-Rechavi M."/>
            <person name="Braasch I."/>
            <person name="Lecointre G."/>
            <person name="Bobe J."/>
            <person name="Postlethwait J.H."/>
            <person name="Berthelot C."/>
            <person name="Roest Crollius H."/>
            <person name="Guiguen Y."/>
        </authorList>
    </citation>
    <scope>NUCLEOTIDE SEQUENCE</scope>
    <source>
        <strain evidence="5">NC1722</strain>
    </source>
</reference>
<dbReference type="PRINTS" id="PR01407">
    <property type="entry name" value="BUTYPHLNCDUF"/>
</dbReference>
<evidence type="ECO:0000313" key="5">
    <source>
        <dbReference type="EMBL" id="KAJ8390235.1"/>
    </source>
</evidence>
<dbReference type="EMBL" id="JAINUG010000172">
    <property type="protein sequence ID" value="KAJ8390235.1"/>
    <property type="molecule type" value="Genomic_DNA"/>
</dbReference>
<feature type="domain" description="B30.2/SPRY" evidence="4">
    <location>
        <begin position="1"/>
        <end position="149"/>
    </location>
</feature>
<dbReference type="InterPro" id="IPR013320">
    <property type="entry name" value="ConA-like_dom_sf"/>
</dbReference>
<dbReference type="GO" id="GO:0008270">
    <property type="term" value="F:zinc ion binding"/>
    <property type="evidence" value="ECO:0007669"/>
    <property type="project" value="UniProtKB-KW"/>
</dbReference>
<dbReference type="SUPFAM" id="SSF49899">
    <property type="entry name" value="Concanavalin A-like lectins/glucanases"/>
    <property type="match status" value="1"/>
</dbReference>
<keyword evidence="3" id="KW-0862">Zinc</keyword>
<dbReference type="AlphaFoldDB" id="A0AAD7RU34"/>
<dbReference type="PROSITE" id="PS50188">
    <property type="entry name" value="B302_SPRY"/>
    <property type="match status" value="1"/>
</dbReference>
<dbReference type="InterPro" id="IPR003877">
    <property type="entry name" value="SPRY_dom"/>
</dbReference>
<sequence>MEEQPYPDHPERFEILLCREGLSKCCYWEAEWSERFGVTIAVTYNSINRKEQRSVCKLGVHKNSWSLYYSDERYYVCHNMRNTEIVSGPSYPSKRVGVYLDWSAGTLSFYGIFSEIVTHLYTFYTVFTEPLYPGFGLWSVGSLSLCQLE</sequence>
<dbReference type="PANTHER" id="PTHR25465">
    <property type="entry name" value="B-BOX DOMAIN CONTAINING"/>
    <property type="match status" value="1"/>
</dbReference>